<feature type="transmembrane region" description="Helical" evidence="1">
    <location>
        <begin position="309"/>
        <end position="336"/>
    </location>
</feature>
<dbReference type="STRING" id="669874.A0A1E4U2W4"/>
<dbReference type="PANTHER" id="PTHR19346">
    <property type="entry name" value="SUGAR PHOSPHATE TRANSPORTER DOMAIN-CONTAINING PROTEIN"/>
    <property type="match status" value="1"/>
</dbReference>
<keyword evidence="5" id="KW-1185">Reference proteome</keyword>
<dbReference type="InterPro" id="IPR000620">
    <property type="entry name" value="EamA_dom"/>
</dbReference>
<sequence length="440" mass="49458">SKAKVTFVILLFITSLLSFVAQTELTAYVYSLGYNEPFILLYVTHGSWWIIWPLHVIVIGLFKTFKKYKRYKYYIGLSQIVDEGYQLNEYQARRNANATNNMKVWKGFFKTFKSSAVNQHRNIYHTSEIVYELNNVEYFIDSNNIPRNFKSFITSSPMKYMFRSTFLIMLLLTMAGSSWYVALTLSTGSDVTAIYNCSAFAAYAFAVPFLNERFSWMKFSSVVVAIGGVFIVAYGGGKNSSSSSTNNTVDTASSTTTSTTQQANQYPYRILGNLIILAGAVLYGLYEVVYKKFLCPPADSVSSRRQASFSTFSMSLIGFHTAAFVWIPIFLVHIFNLHQFTFPSSNHIRCLIFGSVACNVIFSVSFLALISLTSPVLSSVASLVTIFFVGITEWLIFGVKMTKWQVVGNLVVIIGFAVLTYASWSEISQEDTEDTSNDTT</sequence>
<keyword evidence="1" id="KW-0812">Transmembrane</keyword>
<protein>
    <recommendedName>
        <fullName evidence="3">EamA domain-containing protein</fullName>
    </recommendedName>
</protein>
<feature type="transmembrane region" description="Helical" evidence="1">
    <location>
        <begin position="406"/>
        <end position="424"/>
    </location>
</feature>
<feature type="transmembrane region" description="Helical" evidence="1">
    <location>
        <begin position="348"/>
        <end position="370"/>
    </location>
</feature>
<keyword evidence="1" id="KW-0472">Membrane</keyword>
<feature type="signal peptide" evidence="2">
    <location>
        <begin position="1"/>
        <end position="22"/>
    </location>
</feature>
<gene>
    <name evidence="4" type="ORF">PACTADRAFT_21216</name>
</gene>
<dbReference type="AlphaFoldDB" id="A0A1E4U2W4"/>
<name>A0A1E4U2W4_PACTA</name>
<feature type="transmembrane region" description="Helical" evidence="1">
    <location>
        <begin position="39"/>
        <end position="62"/>
    </location>
</feature>
<feature type="transmembrane region" description="Helical" evidence="1">
    <location>
        <begin position="376"/>
        <end position="399"/>
    </location>
</feature>
<dbReference type="GO" id="GO:0016020">
    <property type="term" value="C:membrane"/>
    <property type="evidence" value="ECO:0007669"/>
    <property type="project" value="InterPro"/>
</dbReference>
<feature type="non-terminal residue" evidence="4">
    <location>
        <position position="440"/>
    </location>
</feature>
<feature type="transmembrane region" description="Helical" evidence="1">
    <location>
        <begin position="160"/>
        <end position="181"/>
    </location>
</feature>
<evidence type="ECO:0000256" key="2">
    <source>
        <dbReference type="SAM" id="SignalP"/>
    </source>
</evidence>
<dbReference type="SUPFAM" id="SSF103481">
    <property type="entry name" value="Multidrug resistance efflux transporter EmrE"/>
    <property type="match status" value="2"/>
</dbReference>
<dbReference type="Proteomes" id="UP000094236">
    <property type="component" value="Unassembled WGS sequence"/>
</dbReference>
<evidence type="ECO:0000256" key="1">
    <source>
        <dbReference type="SAM" id="Phobius"/>
    </source>
</evidence>
<feature type="non-terminal residue" evidence="4">
    <location>
        <position position="1"/>
    </location>
</feature>
<dbReference type="EMBL" id="KV454011">
    <property type="protein sequence ID" value="ODV98228.1"/>
    <property type="molecule type" value="Genomic_DNA"/>
</dbReference>
<keyword evidence="1" id="KW-1133">Transmembrane helix</keyword>
<evidence type="ECO:0000313" key="5">
    <source>
        <dbReference type="Proteomes" id="UP000094236"/>
    </source>
</evidence>
<proteinExistence type="predicted"/>
<reference evidence="5" key="1">
    <citation type="submission" date="2016-05" db="EMBL/GenBank/DDBJ databases">
        <title>Comparative genomics of biotechnologically important yeasts.</title>
        <authorList>
            <consortium name="DOE Joint Genome Institute"/>
            <person name="Riley R."/>
            <person name="Haridas S."/>
            <person name="Wolfe K.H."/>
            <person name="Lopes M.R."/>
            <person name="Hittinger C.T."/>
            <person name="Goker M."/>
            <person name="Salamov A."/>
            <person name="Wisecaver J."/>
            <person name="Long T.M."/>
            <person name="Aerts A.L."/>
            <person name="Barry K."/>
            <person name="Choi C."/>
            <person name="Clum A."/>
            <person name="Coughlan A.Y."/>
            <person name="Deshpande S."/>
            <person name="Douglass A.P."/>
            <person name="Hanson S.J."/>
            <person name="Klenk H.-P."/>
            <person name="Labutti K."/>
            <person name="Lapidus A."/>
            <person name="Lindquist E."/>
            <person name="Lipzen A."/>
            <person name="Meier-Kolthoff J.P."/>
            <person name="Ohm R.A."/>
            <person name="Otillar R.P."/>
            <person name="Pangilinan J."/>
            <person name="Peng Y."/>
            <person name="Rokas A."/>
            <person name="Rosa C.A."/>
            <person name="Scheuner C."/>
            <person name="Sibirny A.A."/>
            <person name="Slot J.C."/>
            <person name="Stielow J.B."/>
            <person name="Sun H."/>
            <person name="Kurtzman C.P."/>
            <person name="Blackwell M."/>
            <person name="Grigoriev I.V."/>
            <person name="Jeffries T.W."/>
        </authorList>
    </citation>
    <scope>NUCLEOTIDE SEQUENCE [LARGE SCALE GENOMIC DNA]</scope>
    <source>
        <strain evidence="5">NRRL Y-2460</strain>
    </source>
</reference>
<dbReference type="Pfam" id="PF00892">
    <property type="entry name" value="EamA"/>
    <property type="match status" value="1"/>
</dbReference>
<dbReference type="InterPro" id="IPR026505">
    <property type="entry name" value="Solute_c_fam_35_mem_F3/F4"/>
</dbReference>
<accession>A0A1E4U2W4</accession>
<dbReference type="PANTHER" id="PTHR19346:SF4">
    <property type="entry name" value="SUGAR PHOSPHATE TRANSPORTER DOMAIN-CONTAINING PROTEIN"/>
    <property type="match status" value="1"/>
</dbReference>
<dbReference type="OrthoDB" id="10062838at2759"/>
<feature type="domain" description="EamA" evidence="3">
    <location>
        <begin position="271"/>
        <end position="420"/>
    </location>
</feature>
<feature type="chain" id="PRO_5009163454" description="EamA domain-containing protein" evidence="2">
    <location>
        <begin position="23"/>
        <end position="440"/>
    </location>
</feature>
<organism evidence="4 5">
    <name type="scientific">Pachysolen tannophilus NRRL Y-2460</name>
    <dbReference type="NCBI Taxonomy" id="669874"/>
    <lineage>
        <taxon>Eukaryota</taxon>
        <taxon>Fungi</taxon>
        <taxon>Dikarya</taxon>
        <taxon>Ascomycota</taxon>
        <taxon>Saccharomycotina</taxon>
        <taxon>Pichiomycetes</taxon>
        <taxon>Pachysolenaceae</taxon>
        <taxon>Pachysolen</taxon>
    </lineage>
</organism>
<feature type="transmembrane region" description="Helical" evidence="1">
    <location>
        <begin position="270"/>
        <end position="289"/>
    </location>
</feature>
<dbReference type="InterPro" id="IPR037185">
    <property type="entry name" value="EmrE-like"/>
</dbReference>
<evidence type="ECO:0000259" key="3">
    <source>
        <dbReference type="Pfam" id="PF00892"/>
    </source>
</evidence>
<keyword evidence="2" id="KW-0732">Signal</keyword>
<evidence type="ECO:0000313" key="4">
    <source>
        <dbReference type="EMBL" id="ODV98228.1"/>
    </source>
</evidence>